<keyword evidence="4" id="KW-1185">Reference proteome</keyword>
<dbReference type="AlphaFoldDB" id="A0A418VBW5"/>
<dbReference type="SUPFAM" id="SSF141868">
    <property type="entry name" value="EAL domain-like"/>
    <property type="match status" value="1"/>
</dbReference>
<accession>A0A418VBW5</accession>
<dbReference type="CDD" id="cd01949">
    <property type="entry name" value="GGDEF"/>
    <property type="match status" value="1"/>
</dbReference>
<dbReference type="InterPro" id="IPR035965">
    <property type="entry name" value="PAS-like_dom_sf"/>
</dbReference>
<dbReference type="PROSITE" id="PS50883">
    <property type="entry name" value="EAL"/>
    <property type="match status" value="1"/>
</dbReference>
<protein>
    <submittedName>
        <fullName evidence="3">EAL domain-containing protein</fullName>
    </submittedName>
</protein>
<evidence type="ECO:0000313" key="3">
    <source>
        <dbReference type="EMBL" id="RJF73638.1"/>
    </source>
</evidence>
<evidence type="ECO:0000313" key="4">
    <source>
        <dbReference type="Proteomes" id="UP000286287"/>
    </source>
</evidence>
<dbReference type="PANTHER" id="PTHR44757">
    <property type="entry name" value="DIGUANYLATE CYCLASE DGCP"/>
    <property type="match status" value="1"/>
</dbReference>
<dbReference type="PROSITE" id="PS50887">
    <property type="entry name" value="GGDEF"/>
    <property type="match status" value="1"/>
</dbReference>
<evidence type="ECO:0000259" key="1">
    <source>
        <dbReference type="PROSITE" id="PS50883"/>
    </source>
</evidence>
<feature type="domain" description="GGDEF" evidence="2">
    <location>
        <begin position="471"/>
        <end position="598"/>
    </location>
</feature>
<dbReference type="Gene3D" id="3.30.70.270">
    <property type="match status" value="1"/>
</dbReference>
<gene>
    <name evidence="3" type="ORF">D3875_09600</name>
</gene>
<feature type="domain" description="EAL" evidence="1">
    <location>
        <begin position="607"/>
        <end position="859"/>
    </location>
</feature>
<dbReference type="Pfam" id="PF00990">
    <property type="entry name" value="GGDEF"/>
    <property type="match status" value="1"/>
</dbReference>
<dbReference type="OrthoDB" id="51381at2"/>
<dbReference type="Proteomes" id="UP000286287">
    <property type="component" value="Unassembled WGS sequence"/>
</dbReference>
<dbReference type="SMART" id="SM00267">
    <property type="entry name" value="GGDEF"/>
    <property type="match status" value="1"/>
</dbReference>
<dbReference type="SUPFAM" id="SSF55785">
    <property type="entry name" value="PYP-like sensor domain (PAS domain)"/>
    <property type="match status" value="2"/>
</dbReference>
<dbReference type="SMART" id="SM00052">
    <property type="entry name" value="EAL"/>
    <property type="match status" value="1"/>
</dbReference>
<comment type="caution">
    <text evidence="3">The sequence shown here is derived from an EMBL/GenBank/DDBJ whole genome shotgun (WGS) entry which is preliminary data.</text>
</comment>
<dbReference type="CDD" id="cd01948">
    <property type="entry name" value="EAL"/>
    <property type="match status" value="1"/>
</dbReference>
<dbReference type="InterPro" id="IPR029787">
    <property type="entry name" value="Nucleotide_cyclase"/>
</dbReference>
<evidence type="ECO:0000259" key="2">
    <source>
        <dbReference type="PROSITE" id="PS50887"/>
    </source>
</evidence>
<dbReference type="InterPro" id="IPR000014">
    <property type="entry name" value="PAS"/>
</dbReference>
<dbReference type="EMBL" id="QYUJ01000014">
    <property type="protein sequence ID" value="RJF73638.1"/>
    <property type="molecule type" value="Genomic_DNA"/>
</dbReference>
<dbReference type="Pfam" id="PF08448">
    <property type="entry name" value="PAS_4"/>
    <property type="match status" value="1"/>
</dbReference>
<dbReference type="Pfam" id="PF00563">
    <property type="entry name" value="EAL"/>
    <property type="match status" value="1"/>
</dbReference>
<dbReference type="Gene3D" id="3.30.450.20">
    <property type="entry name" value="PAS domain"/>
    <property type="match status" value="2"/>
</dbReference>
<dbReference type="InterPro" id="IPR013656">
    <property type="entry name" value="PAS_4"/>
</dbReference>
<dbReference type="Gene3D" id="3.20.20.450">
    <property type="entry name" value="EAL domain"/>
    <property type="match status" value="1"/>
</dbReference>
<dbReference type="InterPro" id="IPR043128">
    <property type="entry name" value="Rev_trsase/Diguanyl_cyclase"/>
</dbReference>
<organism evidence="3 4">
    <name type="scientific">Deinococcus cavernae</name>
    <dbReference type="NCBI Taxonomy" id="2320857"/>
    <lineage>
        <taxon>Bacteria</taxon>
        <taxon>Thermotogati</taxon>
        <taxon>Deinococcota</taxon>
        <taxon>Deinococci</taxon>
        <taxon>Deinococcales</taxon>
        <taxon>Deinococcaceae</taxon>
        <taxon>Deinococcus</taxon>
    </lineage>
</organism>
<dbReference type="InterPro" id="IPR035919">
    <property type="entry name" value="EAL_sf"/>
</dbReference>
<dbReference type="InterPro" id="IPR052155">
    <property type="entry name" value="Biofilm_reg_signaling"/>
</dbReference>
<dbReference type="InterPro" id="IPR000160">
    <property type="entry name" value="GGDEF_dom"/>
</dbReference>
<proteinExistence type="predicted"/>
<name>A0A418VBW5_9DEIO</name>
<dbReference type="PANTHER" id="PTHR44757:SF2">
    <property type="entry name" value="BIOFILM ARCHITECTURE MAINTENANCE PROTEIN MBAA"/>
    <property type="match status" value="1"/>
</dbReference>
<dbReference type="NCBIfam" id="TIGR00254">
    <property type="entry name" value="GGDEF"/>
    <property type="match status" value="1"/>
</dbReference>
<dbReference type="InterPro" id="IPR001633">
    <property type="entry name" value="EAL_dom"/>
</dbReference>
<dbReference type="CDD" id="cd00130">
    <property type="entry name" value="PAS"/>
    <property type="match status" value="1"/>
</dbReference>
<dbReference type="SUPFAM" id="SSF55073">
    <property type="entry name" value="Nucleotide cyclase"/>
    <property type="match status" value="1"/>
</dbReference>
<sequence>MRAHAPHATLLATVGERVLSLRADAPVSVTPGSALVPPDEWLAGGDLAWLTRDGALLGLLWSPEAPVAPGAVEVLTLLLSAAGQEGSSREADMLITQLPAATAWLSADLTFRQVSRTFLELFGLTDQNVVGQALLSVLPDSLSLAQQLAGASSGRSVHLRDERLPGAEGRWVRGDAKPYFGGAAAGVLWTAYDVTPEYARAGELAALLDTDLPLALLAQSGEVRQISRGFEALTACAAEAALPGTPLWHWPCFTEEGQDTLKELVQAAQGGQPASTEVTLAGGGAVMLAARHSAFAPELLIVEGPARYTGSQVNGHMVSQVLSLSEAATIVLDHAGRAQLISAQAADLLEIDAAQVAGLALTRTLDQMGLKLYTPDGDLLPWPDFKALPLPYTLEAISVTVGGTRRHLEMRVTRMDAEAPGRKAGLLLTLRDQTALKRAHAKLQHDANHDQLTGLLNRVGLRQRLTRPEAAGGMVAAVDVDGFGALNAALGRTAGDLLLIQLAARLNDLASDNGGVAARLTDDAFALLLPGSAEVGIQKIQAALQEPLRAGKRLVPITFAIGTASLPPGAPDQALTDAEMALQHARRQGRGQVQLFNVGLRDEQARTFELENDLRYAIEQQPEQFNLLYQPAVSLKDGRAIGAEALLRWTHPTLGNISPARFLPIAERSDLIVLLGEWVLREAGRGRAIIRESLRKGEWRTSVNLSLAELRHPRAAERLLPLMTKLNALDVEVSAGSLLDHSQETLGVLERLRSKGSRLIVDDFGDAASSLTALTRFPLSGLKLHPTLTAKLPDDNPGMKLVQGTVSIAHSLGLSVTAVGVETYAQLDALRDLGVNAAQGYALTPPLGVHDLATWLKNR</sequence>
<reference evidence="3 4" key="1">
    <citation type="submission" date="2018-09" db="EMBL/GenBank/DDBJ databases">
        <authorList>
            <person name="Zhu H."/>
        </authorList>
    </citation>
    <scope>NUCLEOTIDE SEQUENCE [LARGE SCALE GENOMIC DNA]</scope>
    <source>
        <strain evidence="3 4">K2S05-167</strain>
    </source>
</reference>